<comment type="caution">
    <text evidence="1">The sequence shown here is derived from an EMBL/GenBank/DDBJ whole genome shotgun (WGS) entry which is preliminary data.</text>
</comment>
<evidence type="ECO:0000313" key="1">
    <source>
        <dbReference type="EMBL" id="KIX14321.1"/>
    </source>
</evidence>
<dbReference type="STRING" id="1429043.X474_08595"/>
<dbReference type="Proteomes" id="UP000032233">
    <property type="component" value="Unassembled WGS sequence"/>
</dbReference>
<keyword evidence="2" id="KW-1185">Reference proteome</keyword>
<dbReference type="AlphaFoldDB" id="A0A0D2JF50"/>
<organism evidence="1 2">
    <name type="scientific">Dethiosulfatarculus sandiegensis</name>
    <dbReference type="NCBI Taxonomy" id="1429043"/>
    <lineage>
        <taxon>Bacteria</taxon>
        <taxon>Pseudomonadati</taxon>
        <taxon>Thermodesulfobacteriota</taxon>
        <taxon>Desulfarculia</taxon>
        <taxon>Desulfarculales</taxon>
        <taxon>Desulfarculaceae</taxon>
        <taxon>Dethiosulfatarculus</taxon>
    </lineage>
</organism>
<reference evidence="1 2" key="1">
    <citation type="submission" date="2013-11" db="EMBL/GenBank/DDBJ databases">
        <title>Metagenomic analysis of a methanogenic consortium involved in long chain n-alkane degradation.</title>
        <authorList>
            <person name="Davidova I.A."/>
            <person name="Callaghan A.V."/>
            <person name="Wawrik B."/>
            <person name="Pruitt S."/>
            <person name="Marks C."/>
            <person name="Duncan K.E."/>
            <person name="Suflita J.M."/>
        </authorList>
    </citation>
    <scope>NUCLEOTIDE SEQUENCE [LARGE SCALE GENOMIC DNA]</scope>
    <source>
        <strain evidence="1 2">SPR</strain>
    </source>
</reference>
<sequence length="61" mass="6929">MMEGTVLYSYVTVKKFFLKFFRIECANPGKDYACCGYIDLLSHNNPGLFEVGQMHSPFAQA</sequence>
<proteinExistence type="predicted"/>
<protein>
    <submittedName>
        <fullName evidence="1">Uncharacterized protein</fullName>
    </submittedName>
</protein>
<accession>A0A0D2JF50</accession>
<gene>
    <name evidence="1" type="ORF">X474_08595</name>
</gene>
<dbReference type="EMBL" id="AZAC01000011">
    <property type="protein sequence ID" value="KIX14321.1"/>
    <property type="molecule type" value="Genomic_DNA"/>
</dbReference>
<evidence type="ECO:0000313" key="2">
    <source>
        <dbReference type="Proteomes" id="UP000032233"/>
    </source>
</evidence>
<dbReference type="InParanoid" id="A0A0D2JF50"/>
<name>A0A0D2JF50_9BACT</name>